<accession>X0Z3S7</accession>
<organism evidence="1">
    <name type="scientific">marine sediment metagenome</name>
    <dbReference type="NCBI Taxonomy" id="412755"/>
    <lineage>
        <taxon>unclassified sequences</taxon>
        <taxon>metagenomes</taxon>
        <taxon>ecological metagenomes</taxon>
    </lineage>
</organism>
<dbReference type="AlphaFoldDB" id="X0Z3S7"/>
<comment type="caution">
    <text evidence="1">The sequence shown here is derived from an EMBL/GenBank/DDBJ whole genome shotgun (WGS) entry which is preliminary data.</text>
</comment>
<protein>
    <submittedName>
        <fullName evidence="1">Uncharacterized protein</fullName>
    </submittedName>
</protein>
<dbReference type="EMBL" id="BARS01056490">
    <property type="protein sequence ID" value="GAG43236.1"/>
    <property type="molecule type" value="Genomic_DNA"/>
</dbReference>
<name>X0Z3S7_9ZZZZ</name>
<reference evidence="1" key="1">
    <citation type="journal article" date="2014" name="Front. Microbiol.">
        <title>High frequency of phylogenetically diverse reductive dehalogenase-homologous genes in deep subseafloor sedimentary metagenomes.</title>
        <authorList>
            <person name="Kawai M."/>
            <person name="Futagami T."/>
            <person name="Toyoda A."/>
            <person name="Takaki Y."/>
            <person name="Nishi S."/>
            <person name="Hori S."/>
            <person name="Arai W."/>
            <person name="Tsubouchi T."/>
            <person name="Morono Y."/>
            <person name="Uchiyama I."/>
            <person name="Ito T."/>
            <person name="Fujiyama A."/>
            <person name="Inagaki F."/>
            <person name="Takami H."/>
        </authorList>
    </citation>
    <scope>NUCLEOTIDE SEQUENCE</scope>
    <source>
        <strain evidence="1">Expedition CK06-06</strain>
    </source>
</reference>
<gene>
    <name evidence="1" type="ORF">S01H1_83168</name>
</gene>
<sequence>DTGLGFGSADQPALVGGQTTMFACPEDTIDSCYMGANVFFDFGVSSGITASTTQSQGQQPLTSTINEVSTVANNQDVVTLPPAAAGRTVQIVNNGAYTLQVFPASGDDLGVGVDVSGHAAVDAIVDFVAYDSTTWVEKQSKPIIISAEMFDVDNTDAFIINAVDDVHCYHTNGMT</sequence>
<proteinExistence type="predicted"/>
<feature type="non-terminal residue" evidence="1">
    <location>
        <position position="175"/>
    </location>
</feature>
<feature type="non-terminal residue" evidence="1">
    <location>
        <position position="1"/>
    </location>
</feature>
<evidence type="ECO:0000313" key="1">
    <source>
        <dbReference type="EMBL" id="GAG43236.1"/>
    </source>
</evidence>